<evidence type="ECO:0000259" key="2">
    <source>
        <dbReference type="Pfam" id="PF12766"/>
    </source>
</evidence>
<dbReference type="InterPro" id="IPR012349">
    <property type="entry name" value="Split_barrel_FMN-bd"/>
</dbReference>
<dbReference type="Gene3D" id="2.30.110.10">
    <property type="entry name" value="Electron Transport, Fmn-binding Protein, Chain A"/>
    <property type="match status" value="1"/>
</dbReference>
<comment type="caution">
    <text evidence="3">The sequence shown here is derived from an EMBL/GenBank/DDBJ whole genome shotgun (WGS) entry which is preliminary data.</text>
</comment>
<organism evidence="3 4">
    <name type="scientific">Zymoseptoria brevis</name>
    <dbReference type="NCBI Taxonomy" id="1047168"/>
    <lineage>
        <taxon>Eukaryota</taxon>
        <taxon>Fungi</taxon>
        <taxon>Dikarya</taxon>
        <taxon>Ascomycota</taxon>
        <taxon>Pezizomycotina</taxon>
        <taxon>Dothideomycetes</taxon>
        <taxon>Dothideomycetidae</taxon>
        <taxon>Mycosphaerellales</taxon>
        <taxon>Mycosphaerellaceae</taxon>
        <taxon>Zymoseptoria</taxon>
    </lineage>
</organism>
<gene>
    <name evidence="3" type="ORF">TI39_contig4233g00006</name>
</gene>
<keyword evidence="4" id="KW-1185">Reference proteome</keyword>
<dbReference type="OrthoDB" id="5394411at2759"/>
<evidence type="ECO:0000313" key="3">
    <source>
        <dbReference type="EMBL" id="KJX93930.1"/>
    </source>
</evidence>
<dbReference type="Pfam" id="PF12766">
    <property type="entry name" value="Pyridox_oxase_2"/>
    <property type="match status" value="1"/>
</dbReference>
<reference evidence="3 4" key="1">
    <citation type="submission" date="2015-03" db="EMBL/GenBank/DDBJ databases">
        <title>RNA-seq based gene annotation and comparative genomics of four Zymoseptoria species reveal species-specific pathogenicity related genes and transposable element activity.</title>
        <authorList>
            <person name="Grandaubert J."/>
            <person name="Bhattacharyya A."/>
            <person name="Stukenbrock E.H."/>
        </authorList>
    </citation>
    <scope>NUCLEOTIDE SEQUENCE [LARGE SCALE GENOMIC DNA]</scope>
    <source>
        <strain evidence="3 4">Zb18110</strain>
    </source>
</reference>
<proteinExistence type="predicted"/>
<feature type="domain" description="Pyridoxamine 5'-phosphate oxidase Alr4036 family FMN-binding" evidence="2">
    <location>
        <begin position="16"/>
        <end position="148"/>
    </location>
</feature>
<dbReference type="InterPro" id="IPR024624">
    <property type="entry name" value="Pyridox_Oxase_Alr4036_FMN-bd"/>
</dbReference>
<dbReference type="Proteomes" id="UP000033647">
    <property type="component" value="Unassembled WGS sequence"/>
</dbReference>
<dbReference type="AlphaFoldDB" id="A0A0F4GCM6"/>
<sequence length="277" mass="31383">MVLRWTEDYEKHRGEAPWRSAFLEDVTAMEGREFAFSSLHSPPDGNNSEVSCCRDPRVRFTVFRSFWAEVPDDASNPAPRNKSTFSSDMPTFTTDGRTAKVAEILAGGGKPSDDHHEQVSGGGGTGEAVWWARESNRQWRIRGRAFVLGNDIAGDTDGARSVRTALLSRMRIVEKDEKHPWSWDTEMTAAFGQLSPGQRGRFLAPPPGQATDIPWDHDKYKLWAEVHDLHDPLARENFRVVVIVPEEVEMLDMKGGRLHYYKLDDGAQTWSHEECWP</sequence>
<dbReference type="PANTHER" id="PTHR28243:SF1">
    <property type="entry name" value="PYRIDOXAMINE 5'-PHOSPHATE OXIDASE ALR4036 FAMILY FMN-BINDING DOMAIN-CONTAINING PROTEIN"/>
    <property type="match status" value="1"/>
</dbReference>
<dbReference type="STRING" id="1047168.A0A0F4GCM6"/>
<name>A0A0F4GCM6_9PEZI</name>
<feature type="compositionally biased region" description="Polar residues" evidence="1">
    <location>
        <begin position="81"/>
        <end position="93"/>
    </location>
</feature>
<feature type="region of interest" description="Disordered" evidence="1">
    <location>
        <begin position="72"/>
        <end position="93"/>
    </location>
</feature>
<accession>A0A0F4GCM6</accession>
<evidence type="ECO:0000256" key="1">
    <source>
        <dbReference type="SAM" id="MobiDB-lite"/>
    </source>
</evidence>
<protein>
    <submittedName>
        <fullName evidence="3">Zn 2cys6 transcription factor like protein</fullName>
    </submittedName>
</protein>
<evidence type="ECO:0000313" key="4">
    <source>
        <dbReference type="Proteomes" id="UP000033647"/>
    </source>
</evidence>
<feature type="region of interest" description="Disordered" evidence="1">
    <location>
        <begin position="107"/>
        <end position="127"/>
    </location>
</feature>
<dbReference type="PANTHER" id="PTHR28243">
    <property type="entry name" value="AGL049CP"/>
    <property type="match status" value="1"/>
</dbReference>
<dbReference type="SUPFAM" id="SSF50475">
    <property type="entry name" value="FMN-binding split barrel"/>
    <property type="match status" value="1"/>
</dbReference>
<dbReference type="EMBL" id="LAFY01004192">
    <property type="protein sequence ID" value="KJX93930.1"/>
    <property type="molecule type" value="Genomic_DNA"/>
</dbReference>
<dbReference type="GO" id="GO:0010181">
    <property type="term" value="F:FMN binding"/>
    <property type="evidence" value="ECO:0007669"/>
    <property type="project" value="InterPro"/>
</dbReference>